<sequence>MEGGVHGTEKAEFTECWRTTWKRPYIMRLAMSAGIGGLLFGYDTGVISGALLYIREDFAEVDKKTWLQETIVSMAVAGAIIGAAIGGWINDAFGRKKSILCADIVFFVGAIVMAISPAPWVIIVGRILVGLGVGMASMTSPLYISEASPAKIRGALVSTNGLLITGGQFLSYLINLAFTRAPGTWRWMLGVAGIPALVQFVLMLSLPESPRWLYRKNKVDEARAILEKIYPANEVEDELKALHESVEAEKAEEGEIGEGFITKLKGALKNRVVRRGLYAGVTVQVAQQFVGINTVMYYSPTIVQFAGFASKQTALALSLITSGLNVVGTIISMCLVDRYGRRRLMIVSLFGIIVCLLALSGVFFQAASHAPAIGSFESSHFGGNSTCADYLSAPNAQSWNCMTCLKAECGFCSSQGSEFKPGACLVTESGVRSACRGESRVWYTEGCPSKVGFFAVILLGLYIITYAPGMGTVPWIVNSEIYPLRYRGTGGGIAAVSNWTANLLVSETFLTLTKALGSAWTFLLFAGFSLVGLVAIYFLVPETKGLPFEEVEKLLERGFKPKALRSKNEKNGKSQASS</sequence>
<comment type="similarity">
    <text evidence="2 8">Belongs to the major facilitator superfamily. Sugar transporter (TC 2.A.1.1) family.</text>
</comment>
<reference evidence="12" key="1">
    <citation type="submission" date="2013-01" db="EMBL/GenBank/DDBJ databases">
        <title>Draft Genome Sequence of a Mulberry Tree, Morus notabilis C.K. Schneid.</title>
        <authorList>
            <person name="He N."/>
            <person name="Zhao S."/>
        </authorList>
    </citation>
    <scope>NUCLEOTIDE SEQUENCE</scope>
</reference>
<dbReference type="CDD" id="cd17360">
    <property type="entry name" value="MFS_HMIT_like"/>
    <property type="match status" value="1"/>
</dbReference>
<evidence type="ECO:0000313" key="12">
    <source>
        <dbReference type="Proteomes" id="UP000030645"/>
    </source>
</evidence>
<dbReference type="AlphaFoldDB" id="W9R515"/>
<evidence type="ECO:0000256" key="2">
    <source>
        <dbReference type="ARBA" id="ARBA00010992"/>
    </source>
</evidence>
<feature type="transmembrane region" description="Helical" evidence="9">
    <location>
        <begin position="184"/>
        <end position="206"/>
    </location>
</feature>
<dbReference type="STRING" id="981085.W9R515"/>
<dbReference type="InterPro" id="IPR020846">
    <property type="entry name" value="MFS_dom"/>
</dbReference>
<dbReference type="KEGG" id="mnt:21387770"/>
<dbReference type="GO" id="GO:0005366">
    <property type="term" value="F:myo-inositol:proton symporter activity"/>
    <property type="evidence" value="ECO:0007669"/>
    <property type="project" value="TreeGrafter"/>
</dbReference>
<dbReference type="PANTHER" id="PTHR48020:SF24">
    <property type="entry name" value="INOSITOL TRANSPORTER 4"/>
    <property type="match status" value="1"/>
</dbReference>
<feature type="transmembrane region" description="Helical" evidence="9">
    <location>
        <begin position="277"/>
        <end position="299"/>
    </location>
</feature>
<evidence type="ECO:0000256" key="9">
    <source>
        <dbReference type="SAM" id="Phobius"/>
    </source>
</evidence>
<evidence type="ECO:0000256" key="7">
    <source>
        <dbReference type="ARBA" id="ARBA00023136"/>
    </source>
</evidence>
<dbReference type="eggNOG" id="KOG0254">
    <property type="taxonomic scope" value="Eukaryota"/>
</dbReference>
<protein>
    <submittedName>
        <fullName evidence="11">Inositol transporter 4</fullName>
    </submittedName>
</protein>
<feature type="transmembrane region" description="Helical" evidence="9">
    <location>
        <begin position="343"/>
        <end position="367"/>
    </location>
</feature>
<dbReference type="PROSITE" id="PS50850">
    <property type="entry name" value="MFS"/>
    <property type="match status" value="1"/>
</dbReference>
<feature type="transmembrane region" description="Helical" evidence="9">
    <location>
        <begin position="121"/>
        <end position="144"/>
    </location>
</feature>
<dbReference type="PROSITE" id="PS00217">
    <property type="entry name" value="SUGAR_TRANSPORT_2"/>
    <property type="match status" value="1"/>
</dbReference>
<evidence type="ECO:0000256" key="4">
    <source>
        <dbReference type="ARBA" id="ARBA00022692"/>
    </source>
</evidence>
<organism evidence="11 12">
    <name type="scientific">Morus notabilis</name>
    <dbReference type="NCBI Taxonomy" id="981085"/>
    <lineage>
        <taxon>Eukaryota</taxon>
        <taxon>Viridiplantae</taxon>
        <taxon>Streptophyta</taxon>
        <taxon>Embryophyta</taxon>
        <taxon>Tracheophyta</taxon>
        <taxon>Spermatophyta</taxon>
        <taxon>Magnoliopsida</taxon>
        <taxon>eudicotyledons</taxon>
        <taxon>Gunneridae</taxon>
        <taxon>Pentapetalae</taxon>
        <taxon>rosids</taxon>
        <taxon>fabids</taxon>
        <taxon>Rosales</taxon>
        <taxon>Moraceae</taxon>
        <taxon>Moreae</taxon>
        <taxon>Morus</taxon>
    </lineage>
</organism>
<feature type="transmembrane region" description="Helical" evidence="9">
    <location>
        <begin position="66"/>
        <end position="86"/>
    </location>
</feature>
<keyword evidence="3 8" id="KW-0813">Transport</keyword>
<dbReference type="OrthoDB" id="6339427at2759"/>
<keyword evidence="6 9" id="KW-1133">Transmembrane helix</keyword>
<comment type="subcellular location">
    <subcellularLocation>
        <location evidence="1">Membrane</location>
        <topology evidence="1">Multi-pass membrane protein</topology>
    </subcellularLocation>
</comment>
<evidence type="ECO:0000256" key="8">
    <source>
        <dbReference type="RuleBase" id="RU003346"/>
    </source>
</evidence>
<proteinExistence type="inferred from homology"/>
<evidence type="ECO:0000313" key="11">
    <source>
        <dbReference type="EMBL" id="EXB56662.1"/>
    </source>
</evidence>
<feature type="transmembrane region" description="Helical" evidence="9">
    <location>
        <begin position="156"/>
        <end position="178"/>
    </location>
</feature>
<dbReference type="Gene3D" id="1.20.1250.20">
    <property type="entry name" value="MFS general substrate transporter like domains"/>
    <property type="match status" value="2"/>
</dbReference>
<keyword evidence="12" id="KW-1185">Reference proteome</keyword>
<gene>
    <name evidence="11" type="ORF">L484_004267</name>
</gene>
<feature type="transmembrane region" description="Helical" evidence="9">
    <location>
        <begin position="314"/>
        <end position="336"/>
    </location>
</feature>
<evidence type="ECO:0000256" key="5">
    <source>
        <dbReference type="ARBA" id="ARBA00022847"/>
    </source>
</evidence>
<dbReference type="GO" id="GO:0005886">
    <property type="term" value="C:plasma membrane"/>
    <property type="evidence" value="ECO:0007669"/>
    <property type="project" value="UniProtKB-ARBA"/>
</dbReference>
<evidence type="ECO:0000256" key="3">
    <source>
        <dbReference type="ARBA" id="ARBA00022448"/>
    </source>
</evidence>
<dbReference type="Proteomes" id="UP000030645">
    <property type="component" value="Unassembled WGS sequence"/>
</dbReference>
<evidence type="ECO:0000256" key="6">
    <source>
        <dbReference type="ARBA" id="ARBA00022989"/>
    </source>
</evidence>
<name>W9R515_9ROSA</name>
<dbReference type="PROSITE" id="PS00216">
    <property type="entry name" value="SUGAR_TRANSPORT_1"/>
    <property type="match status" value="1"/>
</dbReference>
<dbReference type="InterPro" id="IPR003663">
    <property type="entry name" value="Sugar/inositol_transpt"/>
</dbReference>
<feature type="transmembrane region" description="Helical" evidence="9">
    <location>
        <begin position="98"/>
        <end position="115"/>
    </location>
</feature>
<dbReference type="InterPro" id="IPR005829">
    <property type="entry name" value="Sugar_transporter_CS"/>
</dbReference>
<feature type="domain" description="Major facilitator superfamily (MFS) profile" evidence="10">
    <location>
        <begin position="29"/>
        <end position="544"/>
    </location>
</feature>
<keyword evidence="4 9" id="KW-0812">Transmembrane</keyword>
<dbReference type="InterPro" id="IPR005828">
    <property type="entry name" value="MFS_sugar_transport-like"/>
</dbReference>
<evidence type="ECO:0000256" key="1">
    <source>
        <dbReference type="ARBA" id="ARBA00004141"/>
    </source>
</evidence>
<evidence type="ECO:0000259" key="10">
    <source>
        <dbReference type="PROSITE" id="PS50850"/>
    </source>
</evidence>
<feature type="transmembrane region" description="Helical" evidence="9">
    <location>
        <begin position="451"/>
        <end position="477"/>
    </location>
</feature>
<dbReference type="PANTHER" id="PTHR48020">
    <property type="entry name" value="PROTON MYO-INOSITOL COTRANSPORTER"/>
    <property type="match status" value="1"/>
</dbReference>
<keyword evidence="7 9" id="KW-0472">Membrane</keyword>
<dbReference type="EMBL" id="KE344303">
    <property type="protein sequence ID" value="EXB56662.1"/>
    <property type="molecule type" value="Genomic_DNA"/>
</dbReference>
<accession>W9R515</accession>
<keyword evidence="5" id="KW-0769">Symport</keyword>
<dbReference type="NCBIfam" id="TIGR00879">
    <property type="entry name" value="SP"/>
    <property type="match status" value="1"/>
</dbReference>
<dbReference type="FunFam" id="1.20.1250.20:FF:000137">
    <property type="entry name" value="Probable inositol transporter 2"/>
    <property type="match status" value="1"/>
</dbReference>
<dbReference type="FunFam" id="1.20.1250.20:FF:000121">
    <property type="entry name" value="Probable inositol transporter 2"/>
    <property type="match status" value="1"/>
</dbReference>
<dbReference type="InterPro" id="IPR036259">
    <property type="entry name" value="MFS_trans_sf"/>
</dbReference>
<dbReference type="PRINTS" id="PR00171">
    <property type="entry name" value="SUGRTRNSPORT"/>
</dbReference>
<dbReference type="SUPFAM" id="SSF103473">
    <property type="entry name" value="MFS general substrate transporter"/>
    <property type="match status" value="1"/>
</dbReference>
<feature type="transmembrane region" description="Helical" evidence="9">
    <location>
        <begin position="29"/>
        <end position="54"/>
    </location>
</feature>
<feature type="transmembrane region" description="Helical" evidence="9">
    <location>
        <begin position="519"/>
        <end position="540"/>
    </location>
</feature>
<dbReference type="InterPro" id="IPR050814">
    <property type="entry name" value="Myo-inositol_Transporter"/>
</dbReference>
<dbReference type="Pfam" id="PF00083">
    <property type="entry name" value="Sugar_tr"/>
    <property type="match status" value="2"/>
</dbReference>